<gene>
    <name evidence="2" type="ORF">BFW01_g10670</name>
</gene>
<dbReference type="AlphaFoldDB" id="A0A8H7MAL2"/>
<dbReference type="EMBL" id="MDYX01000024">
    <property type="protein sequence ID" value="KAF9629467.1"/>
    <property type="molecule type" value="Genomic_DNA"/>
</dbReference>
<comment type="caution">
    <text evidence="2">The sequence shown here is derived from an EMBL/GenBank/DDBJ whole genome shotgun (WGS) entry which is preliminary data.</text>
</comment>
<reference evidence="2" key="1">
    <citation type="submission" date="2016-08" db="EMBL/GenBank/DDBJ databases">
        <authorList>
            <person name="Yan J."/>
        </authorList>
    </citation>
    <scope>NUCLEOTIDE SEQUENCE</scope>
    <source>
        <strain evidence="2">CSS-01s</strain>
    </source>
</reference>
<evidence type="ECO:0000313" key="2">
    <source>
        <dbReference type="EMBL" id="KAF9629467.1"/>
    </source>
</evidence>
<feature type="compositionally biased region" description="Polar residues" evidence="1">
    <location>
        <begin position="1"/>
        <end position="11"/>
    </location>
</feature>
<name>A0A8H7MAL2_9PEZI</name>
<protein>
    <submittedName>
        <fullName evidence="2">Uncharacterized protein</fullName>
    </submittedName>
</protein>
<sequence>MPPDQSISHTAPSLAGGSQFPGHASTTSTARTGFLSLPIEVRFMIYKHYGNRVRLLRRKSVDPRLSNRLCGVPLHFPPMCQINKQIREEFFQEYLPMIPWSVEKSREGLAAFRSWVKLLGPYACHLRRFKLTCGRGCAFKVSLVPGEQCGYAHHCEYMSLLLQDPDGEFDYLDPDWATDYIENQVVTPLVKRIEQGTLRGKDVVAALDWIFVDVPILFDLCWYDYEE</sequence>
<feature type="region of interest" description="Disordered" evidence="1">
    <location>
        <begin position="1"/>
        <end position="25"/>
    </location>
</feature>
<reference evidence="2" key="2">
    <citation type="journal article" date="2018" name="DNA Res.">
        <title>Comparative genome and transcriptome analyses reveal adaptations to opportunistic infections in woody plant degrading pathogens of Botryosphaeriaceae.</title>
        <authorList>
            <person name="Yan J.Y."/>
            <person name="Zhao W.S."/>
            <person name="Chen Z."/>
            <person name="Xing Q.K."/>
            <person name="Zhang W."/>
            <person name="Chethana K.W.T."/>
            <person name="Xue M.F."/>
            <person name="Xu J.P."/>
            <person name="Phillips A.J.L."/>
            <person name="Wang Y."/>
            <person name="Liu J.H."/>
            <person name="Liu M."/>
            <person name="Zhou Y."/>
            <person name="Jayawardena R.S."/>
            <person name="Manawasinghe I.S."/>
            <person name="Huang J.B."/>
            <person name="Qiao G.H."/>
            <person name="Fu C.Y."/>
            <person name="Guo F.F."/>
            <person name="Dissanayake A.J."/>
            <person name="Peng Y.L."/>
            <person name="Hyde K.D."/>
            <person name="Li X.H."/>
        </authorList>
    </citation>
    <scope>NUCLEOTIDE SEQUENCE</scope>
    <source>
        <strain evidence="2">CSS-01s</strain>
    </source>
</reference>
<organism evidence="2 3">
    <name type="scientific">Lasiodiplodia theobromae</name>
    <dbReference type="NCBI Taxonomy" id="45133"/>
    <lineage>
        <taxon>Eukaryota</taxon>
        <taxon>Fungi</taxon>
        <taxon>Dikarya</taxon>
        <taxon>Ascomycota</taxon>
        <taxon>Pezizomycotina</taxon>
        <taxon>Dothideomycetes</taxon>
        <taxon>Dothideomycetes incertae sedis</taxon>
        <taxon>Botryosphaeriales</taxon>
        <taxon>Botryosphaeriaceae</taxon>
        <taxon>Lasiodiplodia</taxon>
    </lineage>
</organism>
<accession>A0A8H7MAL2</accession>
<evidence type="ECO:0000256" key="1">
    <source>
        <dbReference type="SAM" id="MobiDB-lite"/>
    </source>
</evidence>
<dbReference type="Proteomes" id="UP000627934">
    <property type="component" value="Unassembled WGS sequence"/>
</dbReference>
<evidence type="ECO:0000313" key="3">
    <source>
        <dbReference type="Proteomes" id="UP000627934"/>
    </source>
</evidence>
<proteinExistence type="predicted"/>